<dbReference type="Proteomes" id="UP000232323">
    <property type="component" value="Unassembled WGS sequence"/>
</dbReference>
<comment type="caution">
    <text evidence="2">The sequence shown here is derived from an EMBL/GenBank/DDBJ whole genome shotgun (WGS) entry which is preliminary data.</text>
</comment>
<feature type="region of interest" description="Disordered" evidence="1">
    <location>
        <begin position="47"/>
        <end position="76"/>
    </location>
</feature>
<dbReference type="PANTHER" id="PTHR31755:SF3">
    <property type="entry name" value="EXOCYST COMPLEX COMPONENT SEC6"/>
    <property type="match status" value="1"/>
</dbReference>
<keyword evidence="3" id="KW-1185">Reference proteome</keyword>
<sequence>MKIYCNSLLQSRSLDSPSVSCSYCTKAQHSRHQYYWRPTLNSRLNLGATGSNTVSSPSTASTSSSDSSVQTEAAVSPRKEAQLTLEQYKEIYDRLIAIFKERPRDDWKKLIVFSKQWGQHQQGVFDRLKELADKETDVDKKMQLRKIFRSLQGVNDEVARYNKVLQKFAEAADDEWEAIVAVHRGDLQKPFFEHLQCLVISAKDDKEKKDGLVLINTRLLALVTNHDSIEANTDKLEAASEVYRDLLGSINSVEEADAKMAELAKQGKIDPAFLQITAKAYGAARDTNMTKDEAKWVAYKLYRQARDHFERQQPKEKRILEYLLTIRDPVERTNQLDKAITPGPTPNTDTHDYMWTTPQRLYAVLDGTIKAFEAMQEEAGKQMGSSKATSTPVKIRDMRLLRDEVVRRYL</sequence>
<accession>A0A250WTA5</accession>
<dbReference type="InterPro" id="IPR040320">
    <property type="entry name" value="At4g37920-like"/>
</dbReference>
<evidence type="ECO:0000313" key="3">
    <source>
        <dbReference type="Proteomes" id="UP000232323"/>
    </source>
</evidence>
<feature type="compositionally biased region" description="Low complexity" evidence="1">
    <location>
        <begin position="51"/>
        <end position="68"/>
    </location>
</feature>
<dbReference type="STRING" id="1157962.A0A250WTA5"/>
<dbReference type="PANTHER" id="PTHR31755">
    <property type="entry name" value="FOLATE RECEPTOR-LIKE"/>
    <property type="match status" value="1"/>
</dbReference>
<dbReference type="EMBL" id="BEGY01000005">
    <property type="protein sequence ID" value="GAX73760.1"/>
    <property type="molecule type" value="Genomic_DNA"/>
</dbReference>
<evidence type="ECO:0000256" key="1">
    <source>
        <dbReference type="SAM" id="MobiDB-lite"/>
    </source>
</evidence>
<dbReference type="AlphaFoldDB" id="A0A250WTA5"/>
<dbReference type="OrthoDB" id="509361at2759"/>
<protein>
    <submittedName>
        <fullName evidence="2">Uncharacterized protein</fullName>
    </submittedName>
</protein>
<proteinExistence type="predicted"/>
<organism evidence="2 3">
    <name type="scientific">Chlamydomonas eustigma</name>
    <dbReference type="NCBI Taxonomy" id="1157962"/>
    <lineage>
        <taxon>Eukaryota</taxon>
        <taxon>Viridiplantae</taxon>
        <taxon>Chlorophyta</taxon>
        <taxon>core chlorophytes</taxon>
        <taxon>Chlorophyceae</taxon>
        <taxon>CS clade</taxon>
        <taxon>Chlamydomonadales</taxon>
        <taxon>Chlamydomonadaceae</taxon>
        <taxon>Chlamydomonas</taxon>
    </lineage>
</organism>
<gene>
    <name evidence="2" type="ORF">CEUSTIGMA_g1211.t1</name>
</gene>
<name>A0A250WTA5_9CHLO</name>
<reference evidence="2 3" key="1">
    <citation type="submission" date="2017-08" db="EMBL/GenBank/DDBJ databases">
        <title>Acidophilic green algal genome provides insights into adaptation to an acidic environment.</title>
        <authorList>
            <person name="Hirooka S."/>
            <person name="Hirose Y."/>
            <person name="Kanesaki Y."/>
            <person name="Higuchi S."/>
            <person name="Fujiwara T."/>
            <person name="Onuma R."/>
            <person name="Era A."/>
            <person name="Ohbayashi R."/>
            <person name="Uzuka A."/>
            <person name="Nozaki H."/>
            <person name="Yoshikawa H."/>
            <person name="Miyagishima S.Y."/>
        </authorList>
    </citation>
    <scope>NUCLEOTIDE SEQUENCE [LARGE SCALE GENOMIC DNA]</scope>
    <source>
        <strain evidence="2 3">NIES-2499</strain>
    </source>
</reference>
<evidence type="ECO:0000313" key="2">
    <source>
        <dbReference type="EMBL" id="GAX73760.1"/>
    </source>
</evidence>